<reference evidence="1 2" key="1">
    <citation type="submission" date="2016-12" db="EMBL/GenBank/DDBJ databases">
        <title>The new phylogeny of genus Mycobacterium.</title>
        <authorList>
            <person name="Tortoli E."/>
            <person name="Trovato A."/>
            <person name="Cirillo D.M."/>
        </authorList>
    </citation>
    <scope>NUCLEOTIDE SEQUENCE [LARGE SCALE GENOMIC DNA]</scope>
    <source>
        <strain evidence="1 2">DSM 45130</strain>
    </source>
</reference>
<evidence type="ECO:0000313" key="2">
    <source>
        <dbReference type="Proteomes" id="UP000192801"/>
    </source>
</evidence>
<proteinExistence type="predicted"/>
<dbReference type="AlphaFoldDB" id="A0A1X0D168"/>
<accession>A0A1X0D168</accession>
<protein>
    <submittedName>
        <fullName evidence="1">Uncharacterized protein</fullName>
    </submittedName>
</protein>
<gene>
    <name evidence="1" type="ORF">BST26_17540</name>
</gene>
<sequence>MDVINGVPAHVLLVHFVVVLAPLTAIFAILCVLWPAARQRLVWPTLVLAAITCALTPLTTEAGEWLYNRQPKPSALLQEHAARGDTMIYAAVGLLLVAAFIAYVHVFEGRGFAAGRTLRIIVAVATVVVGLATMVQVYRIGDAGARATWGTEASG</sequence>
<dbReference type="EMBL" id="MVHS01000053">
    <property type="protein sequence ID" value="ORA66146.1"/>
    <property type="molecule type" value="Genomic_DNA"/>
</dbReference>
<organism evidence="1 2">
    <name type="scientific">Mycolicibacterium insubricum</name>
    <dbReference type="NCBI Taxonomy" id="444597"/>
    <lineage>
        <taxon>Bacteria</taxon>
        <taxon>Bacillati</taxon>
        <taxon>Actinomycetota</taxon>
        <taxon>Actinomycetes</taxon>
        <taxon>Mycobacteriales</taxon>
        <taxon>Mycobacteriaceae</taxon>
        <taxon>Mycolicibacterium</taxon>
    </lineage>
</organism>
<dbReference type="InterPro" id="IPR019251">
    <property type="entry name" value="DUF2231_TM"/>
</dbReference>
<dbReference type="Pfam" id="PF09990">
    <property type="entry name" value="DUF2231"/>
    <property type="match status" value="1"/>
</dbReference>
<dbReference type="STRING" id="444597.BST26_17540"/>
<dbReference type="OrthoDB" id="4948879at2"/>
<keyword evidence="2" id="KW-1185">Reference proteome</keyword>
<name>A0A1X0D168_9MYCO</name>
<comment type="caution">
    <text evidence="1">The sequence shown here is derived from an EMBL/GenBank/DDBJ whole genome shotgun (WGS) entry which is preliminary data.</text>
</comment>
<dbReference type="RefSeq" id="WP_083032779.1">
    <property type="nucleotide sequence ID" value="NZ_AP022618.1"/>
</dbReference>
<evidence type="ECO:0000313" key="1">
    <source>
        <dbReference type="EMBL" id="ORA66146.1"/>
    </source>
</evidence>
<dbReference type="Proteomes" id="UP000192801">
    <property type="component" value="Unassembled WGS sequence"/>
</dbReference>